<evidence type="ECO:0000313" key="2">
    <source>
        <dbReference type="EMBL" id="CUO33395.1"/>
    </source>
</evidence>
<evidence type="ECO:0000313" key="6">
    <source>
        <dbReference type="Proteomes" id="UP000261023"/>
    </source>
</evidence>
<dbReference type="Proteomes" id="UP000095651">
    <property type="component" value="Unassembled WGS sequence"/>
</dbReference>
<dbReference type="EMBL" id="QSSQ01000033">
    <property type="protein sequence ID" value="RGL98579.1"/>
    <property type="molecule type" value="Genomic_DNA"/>
</dbReference>
<dbReference type="AlphaFoldDB" id="A0A174EAS6"/>
<dbReference type="Proteomes" id="UP000261257">
    <property type="component" value="Unassembled WGS sequence"/>
</dbReference>
<dbReference type="EMBL" id="CYZE01000005">
    <property type="protein sequence ID" value="CUO33395.1"/>
    <property type="molecule type" value="Genomic_DNA"/>
</dbReference>
<dbReference type="Proteomes" id="UP000261023">
    <property type="component" value="Unassembled WGS sequence"/>
</dbReference>
<dbReference type="InterPro" id="IPR038595">
    <property type="entry name" value="LOR_sf"/>
</dbReference>
<dbReference type="SUPFAM" id="SSF54518">
    <property type="entry name" value="Tubby C-terminal domain-like"/>
    <property type="match status" value="1"/>
</dbReference>
<dbReference type="Pfam" id="PF04525">
    <property type="entry name" value="LOR"/>
    <property type="match status" value="1"/>
</dbReference>
<evidence type="ECO:0000313" key="3">
    <source>
        <dbReference type="EMBL" id="RGD68450.1"/>
    </source>
</evidence>
<organism evidence="2 5">
    <name type="scientific">Hungatella hathewayi</name>
    <dbReference type="NCBI Taxonomy" id="154046"/>
    <lineage>
        <taxon>Bacteria</taxon>
        <taxon>Bacillati</taxon>
        <taxon>Bacillota</taxon>
        <taxon>Clostridia</taxon>
        <taxon>Lachnospirales</taxon>
        <taxon>Lachnospiraceae</taxon>
        <taxon>Hungatella</taxon>
    </lineage>
</organism>
<reference evidence="6 7" key="2">
    <citation type="submission" date="2018-08" db="EMBL/GenBank/DDBJ databases">
        <title>A genome reference for cultivated species of the human gut microbiota.</title>
        <authorList>
            <person name="Zou Y."/>
            <person name="Xue W."/>
            <person name="Luo G."/>
        </authorList>
    </citation>
    <scope>NUCLEOTIDE SEQUENCE [LARGE SCALE GENOMIC DNA]</scope>
    <source>
        <strain evidence="3 6">AF19-13AC</strain>
        <strain evidence="4 7">TF05-11AC</strain>
    </source>
</reference>
<dbReference type="OrthoDB" id="652307at2"/>
<evidence type="ECO:0000313" key="7">
    <source>
        <dbReference type="Proteomes" id="UP000261257"/>
    </source>
</evidence>
<evidence type="ECO:0000313" key="4">
    <source>
        <dbReference type="EMBL" id="RGL98579.1"/>
    </source>
</evidence>
<evidence type="ECO:0000256" key="1">
    <source>
        <dbReference type="ARBA" id="ARBA00005437"/>
    </source>
</evidence>
<comment type="similarity">
    <text evidence="1">Belongs to the LOR family.</text>
</comment>
<gene>
    <name evidence="3" type="ORF">DWX31_21775</name>
    <name evidence="4" type="ORF">DXC39_24165</name>
    <name evidence="2" type="ORF">ERS852407_02522</name>
</gene>
<dbReference type="EMBL" id="QTJW01000016">
    <property type="protein sequence ID" value="RGD68450.1"/>
    <property type="molecule type" value="Genomic_DNA"/>
</dbReference>
<dbReference type="InterPro" id="IPR007612">
    <property type="entry name" value="LOR"/>
</dbReference>
<proteinExistence type="inferred from homology"/>
<name>A0A174EAS6_9FIRM</name>
<dbReference type="Gene3D" id="2.40.160.200">
    <property type="entry name" value="LURP1-related"/>
    <property type="match status" value="1"/>
</dbReference>
<reference evidence="2 5" key="1">
    <citation type="submission" date="2015-09" db="EMBL/GenBank/DDBJ databases">
        <authorList>
            <consortium name="Pathogen Informatics"/>
        </authorList>
    </citation>
    <scope>NUCLEOTIDE SEQUENCE [LARGE SCALE GENOMIC DNA]</scope>
    <source>
        <strain evidence="2 5">2789STDY5608850</strain>
    </source>
</reference>
<evidence type="ECO:0000313" key="5">
    <source>
        <dbReference type="Proteomes" id="UP000095651"/>
    </source>
</evidence>
<protein>
    <submittedName>
        <fullName evidence="2">Protein of uncharacterized function (DUF567)</fullName>
    </submittedName>
</protein>
<dbReference type="InterPro" id="IPR025659">
    <property type="entry name" value="Tubby-like_C"/>
</dbReference>
<dbReference type="RefSeq" id="WP_002600403.1">
    <property type="nucleotide sequence ID" value="NZ_CABIXC010000005.1"/>
</dbReference>
<sequence>MQLLFKQRLFSWFDSYDIYDESGNTVYTVKGKLSWGHLLEIYDRFDNHIGTVQERVLTFLPKFLMYINGQEIGEIRKELTFLKPKFTLDCNGWTVDGDWLEWDYRVKDSAGSLIMTASKEFLHFSDTYVLDIVREEDALLCLMIVLAIDAAKCSGGQD</sequence>
<accession>A0A174EAS6</accession>